<gene>
    <name evidence="1" type="ORF">DSCO28_37660</name>
</gene>
<reference evidence="1 2" key="1">
    <citation type="submission" date="2019-11" db="EMBL/GenBank/DDBJ databases">
        <title>Comparative genomics of hydrocarbon-degrading Desulfosarcina strains.</title>
        <authorList>
            <person name="Watanabe M."/>
            <person name="Kojima H."/>
            <person name="Fukui M."/>
        </authorList>
    </citation>
    <scope>NUCLEOTIDE SEQUENCE [LARGE SCALE GENOMIC DNA]</scope>
    <source>
        <strain evidence="1 2">28bB2T</strain>
    </source>
</reference>
<accession>A0A5K7ZSL7</accession>
<organism evidence="1 2">
    <name type="scientific">Desulfosarcina ovata subsp. sediminis</name>
    <dbReference type="NCBI Taxonomy" id="885957"/>
    <lineage>
        <taxon>Bacteria</taxon>
        <taxon>Pseudomonadati</taxon>
        <taxon>Thermodesulfobacteriota</taxon>
        <taxon>Desulfobacteria</taxon>
        <taxon>Desulfobacterales</taxon>
        <taxon>Desulfosarcinaceae</taxon>
        <taxon>Desulfosarcina</taxon>
    </lineage>
</organism>
<proteinExistence type="predicted"/>
<sequence>MISSPCRNCEKRHMSKDLCMKGCKKIAAVQQSQNILRTPPYASNDSSDTFDCLQELSFIVSTGEAG</sequence>
<evidence type="ECO:0000313" key="2">
    <source>
        <dbReference type="Proteomes" id="UP000425960"/>
    </source>
</evidence>
<name>A0A5K7ZSL7_9BACT</name>
<dbReference type="AlphaFoldDB" id="A0A5K7ZSL7"/>
<dbReference type="Proteomes" id="UP000425960">
    <property type="component" value="Chromosome"/>
</dbReference>
<protein>
    <submittedName>
        <fullName evidence="1">Uncharacterized protein</fullName>
    </submittedName>
</protein>
<dbReference type="KEGG" id="dov:DSCO28_37660"/>
<evidence type="ECO:0000313" key="1">
    <source>
        <dbReference type="EMBL" id="BBO83200.1"/>
    </source>
</evidence>
<dbReference type="EMBL" id="AP021876">
    <property type="protein sequence ID" value="BBO83200.1"/>
    <property type="molecule type" value="Genomic_DNA"/>
</dbReference>